<dbReference type="EMBL" id="LGTC01000001">
    <property type="protein sequence ID" value="KNY29785.1"/>
    <property type="molecule type" value="Genomic_DNA"/>
</dbReference>
<dbReference type="GO" id="GO:0005737">
    <property type="term" value="C:cytoplasm"/>
    <property type="evidence" value="ECO:0007669"/>
    <property type="project" value="UniProtKB-SubCell"/>
</dbReference>
<evidence type="ECO:0000256" key="9">
    <source>
        <dbReference type="ARBA" id="ARBA00024867"/>
    </source>
</evidence>
<dbReference type="Gene3D" id="1.10.10.60">
    <property type="entry name" value="Homeodomain-like"/>
    <property type="match status" value="2"/>
</dbReference>
<name>A0A0L6JVZ9_9FIRM</name>
<accession>A0A0L6JVZ9</accession>
<evidence type="ECO:0000256" key="3">
    <source>
        <dbReference type="ARBA" id="ARBA00022490"/>
    </source>
</evidence>
<comment type="caution">
    <text evidence="13">The sequence shown here is derived from an EMBL/GenBank/DDBJ whole genome shotgun (WGS) entry which is preliminary data.</text>
</comment>
<evidence type="ECO:0000256" key="7">
    <source>
        <dbReference type="ARBA" id="ARBA00023125"/>
    </source>
</evidence>
<evidence type="ECO:0000256" key="4">
    <source>
        <dbReference type="ARBA" id="ARBA00022553"/>
    </source>
</evidence>
<dbReference type="PROSITE" id="PS01124">
    <property type="entry name" value="HTH_ARAC_FAMILY_2"/>
    <property type="match status" value="1"/>
</dbReference>
<evidence type="ECO:0000256" key="5">
    <source>
        <dbReference type="ARBA" id="ARBA00023012"/>
    </source>
</evidence>
<evidence type="ECO:0000313" key="13">
    <source>
        <dbReference type="EMBL" id="KNY29785.1"/>
    </source>
</evidence>
<dbReference type="InterPro" id="IPR051552">
    <property type="entry name" value="HptR"/>
</dbReference>
<dbReference type="InterPro" id="IPR011006">
    <property type="entry name" value="CheY-like_superfamily"/>
</dbReference>
<gene>
    <name evidence="13" type="ORF">Bccel_5062</name>
</gene>
<feature type="domain" description="HTH araC/xylS-type" evidence="11">
    <location>
        <begin position="258"/>
        <end position="356"/>
    </location>
</feature>
<feature type="modified residue" description="4-aspartylphosphate" evidence="10">
    <location>
        <position position="55"/>
    </location>
</feature>
<evidence type="ECO:0000256" key="6">
    <source>
        <dbReference type="ARBA" id="ARBA00023015"/>
    </source>
</evidence>
<evidence type="ECO:0000256" key="1">
    <source>
        <dbReference type="ARBA" id="ARBA00004496"/>
    </source>
</evidence>
<dbReference type="PROSITE" id="PS50110">
    <property type="entry name" value="RESPONSE_REGULATORY"/>
    <property type="match status" value="1"/>
</dbReference>
<dbReference type="CDD" id="cd17536">
    <property type="entry name" value="REC_YesN-like"/>
    <property type="match status" value="1"/>
</dbReference>
<dbReference type="SUPFAM" id="SSF52172">
    <property type="entry name" value="CheY-like"/>
    <property type="match status" value="1"/>
</dbReference>
<dbReference type="SUPFAM" id="SSF46689">
    <property type="entry name" value="Homeodomain-like"/>
    <property type="match status" value="2"/>
</dbReference>
<dbReference type="PANTHER" id="PTHR42713">
    <property type="entry name" value="HISTIDINE KINASE-RELATED"/>
    <property type="match status" value="1"/>
</dbReference>
<dbReference type="eggNOG" id="COG4753">
    <property type="taxonomic scope" value="Bacteria"/>
</dbReference>
<keyword evidence="5" id="KW-0902">Two-component regulatory system</keyword>
<dbReference type="AlphaFoldDB" id="A0A0L6JVZ9"/>
<keyword evidence="4 10" id="KW-0597">Phosphoprotein</keyword>
<organism evidence="13 14">
    <name type="scientific">Pseudobacteroides cellulosolvens ATCC 35603 = DSM 2933</name>
    <dbReference type="NCBI Taxonomy" id="398512"/>
    <lineage>
        <taxon>Bacteria</taxon>
        <taxon>Bacillati</taxon>
        <taxon>Bacillota</taxon>
        <taxon>Clostridia</taxon>
        <taxon>Eubacteriales</taxon>
        <taxon>Oscillospiraceae</taxon>
        <taxon>Pseudobacteroides</taxon>
    </lineage>
</organism>
<dbReference type="GO" id="GO:0000160">
    <property type="term" value="P:phosphorelay signal transduction system"/>
    <property type="evidence" value="ECO:0007669"/>
    <property type="project" value="UniProtKB-KW"/>
</dbReference>
<protein>
    <recommendedName>
        <fullName evidence="2">Stage 0 sporulation protein A homolog</fullName>
    </recommendedName>
</protein>
<dbReference type="eggNOG" id="COG2207">
    <property type="taxonomic scope" value="Bacteria"/>
</dbReference>
<dbReference type="PATRIC" id="fig|398512.5.peg.5303"/>
<dbReference type="Gene3D" id="3.40.50.2300">
    <property type="match status" value="1"/>
</dbReference>
<keyword evidence="14" id="KW-1185">Reference proteome</keyword>
<dbReference type="GO" id="GO:0003700">
    <property type="term" value="F:DNA-binding transcription factor activity"/>
    <property type="evidence" value="ECO:0007669"/>
    <property type="project" value="InterPro"/>
</dbReference>
<keyword evidence="3" id="KW-0963">Cytoplasm</keyword>
<dbReference type="STRING" id="398512.Bccel_5062"/>
<evidence type="ECO:0000259" key="11">
    <source>
        <dbReference type="PROSITE" id="PS01124"/>
    </source>
</evidence>
<dbReference type="Pfam" id="PF00072">
    <property type="entry name" value="Response_reg"/>
    <property type="match status" value="1"/>
</dbReference>
<evidence type="ECO:0000256" key="2">
    <source>
        <dbReference type="ARBA" id="ARBA00018672"/>
    </source>
</evidence>
<comment type="function">
    <text evidence="9">May play the central regulatory role in sporulation. It may be an element of the effector pathway responsible for the activation of sporulation genes in response to nutritional stress. Spo0A may act in concert with spo0H (a sigma factor) to control the expression of some genes that are critical to the sporulation process.</text>
</comment>
<dbReference type="RefSeq" id="WP_036943357.1">
    <property type="nucleotide sequence ID" value="NZ_JQKC01000021.1"/>
</dbReference>
<evidence type="ECO:0000256" key="8">
    <source>
        <dbReference type="ARBA" id="ARBA00023163"/>
    </source>
</evidence>
<dbReference type="InterPro" id="IPR009057">
    <property type="entry name" value="Homeodomain-like_sf"/>
</dbReference>
<reference evidence="14" key="1">
    <citation type="submission" date="2015-07" db="EMBL/GenBank/DDBJ databases">
        <title>Near-Complete Genome Sequence of the Cellulolytic Bacterium Bacteroides (Pseudobacteroides) cellulosolvens ATCC 35603.</title>
        <authorList>
            <person name="Dassa B."/>
            <person name="Utturkar S.M."/>
            <person name="Klingeman D.M."/>
            <person name="Hurt R.A."/>
            <person name="Keller M."/>
            <person name="Xu J."/>
            <person name="Reddy Y.H.K."/>
            <person name="Borovok I."/>
            <person name="Grinberg I.R."/>
            <person name="Lamed R."/>
            <person name="Zhivin O."/>
            <person name="Bayer E.A."/>
            <person name="Brown S.D."/>
        </authorList>
    </citation>
    <scope>NUCLEOTIDE SEQUENCE [LARGE SCALE GENOMIC DNA]</scope>
    <source>
        <strain evidence="14">DSM 2933</strain>
    </source>
</reference>
<dbReference type="OrthoDB" id="324626at2"/>
<dbReference type="Pfam" id="PF12833">
    <property type="entry name" value="HTH_18"/>
    <property type="match status" value="1"/>
</dbReference>
<dbReference type="InterPro" id="IPR001789">
    <property type="entry name" value="Sig_transdc_resp-reg_receiver"/>
</dbReference>
<evidence type="ECO:0000313" key="14">
    <source>
        <dbReference type="Proteomes" id="UP000036923"/>
    </source>
</evidence>
<dbReference type="SMART" id="SM00448">
    <property type="entry name" value="REC"/>
    <property type="match status" value="1"/>
</dbReference>
<dbReference type="PANTHER" id="PTHR42713:SF3">
    <property type="entry name" value="TRANSCRIPTIONAL REGULATORY PROTEIN HPTR"/>
    <property type="match status" value="1"/>
</dbReference>
<proteinExistence type="predicted"/>
<dbReference type="SMART" id="SM00342">
    <property type="entry name" value="HTH_ARAC"/>
    <property type="match status" value="1"/>
</dbReference>
<feature type="domain" description="Response regulatory" evidence="12">
    <location>
        <begin position="3"/>
        <end position="120"/>
    </location>
</feature>
<evidence type="ECO:0000256" key="10">
    <source>
        <dbReference type="PROSITE-ProRule" id="PRU00169"/>
    </source>
</evidence>
<comment type="subcellular location">
    <subcellularLocation>
        <location evidence="1">Cytoplasm</location>
    </subcellularLocation>
</comment>
<dbReference type="GO" id="GO:0043565">
    <property type="term" value="F:sequence-specific DNA binding"/>
    <property type="evidence" value="ECO:0007669"/>
    <property type="project" value="InterPro"/>
</dbReference>
<sequence>MYRVLIVDDDRAVRYMLKRFKCWDLFGFMLADEACDGKEALNKLQADEFDIVISDIKMPGIDGIEFLSELRSMKNDICVLFLSTHSDFSYAKQGIRLGVFDYLIKPLKDEALCEALERVKVYLDGKNKQKGSSERGSIFLENIQAFYSKNDEKKLVSDILSGSLDAVNKGRDICNNLIDFMGVDPARLAILLENIISDIDESIYKLFPWIKEVESIVSIGVFKGDDTILIERQFLDYISSWVRIISKYELHQPDSLMRKICEYVLNHIEDDVKVETIANELYVNRDYIGKVFKQKAGYHLSEYITKVKMEHAKYLMSKGRYKNYEISEKLGYKKPDYFTQLFKGYTGYTPTEYRKFTV</sequence>
<evidence type="ECO:0000259" key="12">
    <source>
        <dbReference type="PROSITE" id="PS50110"/>
    </source>
</evidence>
<keyword evidence="8" id="KW-0804">Transcription</keyword>
<keyword evidence="6" id="KW-0805">Transcription regulation</keyword>
<dbReference type="InterPro" id="IPR018060">
    <property type="entry name" value="HTH_AraC"/>
</dbReference>
<keyword evidence="7" id="KW-0238">DNA-binding</keyword>
<dbReference type="Proteomes" id="UP000036923">
    <property type="component" value="Unassembled WGS sequence"/>
</dbReference>